<name>A0A1I3T3K1_9GAMM</name>
<organism evidence="1 2">
    <name type="scientific">Candidatus Pantoea symbiotica</name>
    <dbReference type="NCBI Taxonomy" id="1884370"/>
    <lineage>
        <taxon>Bacteria</taxon>
        <taxon>Pseudomonadati</taxon>
        <taxon>Pseudomonadota</taxon>
        <taxon>Gammaproteobacteria</taxon>
        <taxon>Enterobacterales</taxon>
        <taxon>Erwiniaceae</taxon>
        <taxon>Pantoea</taxon>
    </lineage>
</organism>
<protein>
    <submittedName>
        <fullName evidence="1">Uncharacterized protein</fullName>
    </submittedName>
</protein>
<dbReference type="Proteomes" id="UP000198841">
    <property type="component" value="Unassembled WGS sequence"/>
</dbReference>
<proteinExistence type="predicted"/>
<accession>A0A1I3T3K1</accession>
<gene>
    <name evidence="1" type="ORF">SAMN05518863_102224</name>
</gene>
<dbReference type="EMBL" id="FOSD01000002">
    <property type="protein sequence ID" value="SFJ65624.1"/>
    <property type="molecule type" value="Genomic_DNA"/>
</dbReference>
<sequence>MTQPHGMLFVATNIDAADEADFNQWYDHEHVEERVAISGFLSGTRYQAVDAERKYLGLYETASLEAFTSADYHAAFTRQTEWSVKNLNKMVNPMRRVCAISHQHGQGSGSHLAVLTLKAGIDVASLGIWQNSVQQTPGYIASRLLTPDPTLSSPLPRETSATRPMHPMLLLSCRDAQVCKTLAADAAQALNADVQLYSLSWQLTKQEMAHG</sequence>
<keyword evidence="2" id="KW-1185">Reference proteome</keyword>
<dbReference type="RefSeq" id="WP_008107591.1">
    <property type="nucleotide sequence ID" value="NZ_FOSD01000002.1"/>
</dbReference>
<comment type="caution">
    <text evidence="1">The sequence shown here is derived from an EMBL/GenBank/DDBJ whole genome shotgun (WGS) entry which is preliminary data.</text>
</comment>
<reference evidence="1 2" key="1">
    <citation type="submission" date="2016-10" db="EMBL/GenBank/DDBJ databases">
        <authorList>
            <person name="Varghese N."/>
            <person name="Submissions S."/>
        </authorList>
    </citation>
    <scope>NUCLEOTIDE SEQUENCE [LARGE SCALE GENOMIC DNA]</scope>
    <source>
        <strain evidence="1 2">YR512</strain>
    </source>
</reference>
<evidence type="ECO:0000313" key="1">
    <source>
        <dbReference type="EMBL" id="SFJ65624.1"/>
    </source>
</evidence>
<evidence type="ECO:0000313" key="2">
    <source>
        <dbReference type="Proteomes" id="UP000198841"/>
    </source>
</evidence>